<dbReference type="PANTHER" id="PTHR34857">
    <property type="entry name" value="SLL0384 PROTEIN"/>
    <property type="match status" value="1"/>
</dbReference>
<evidence type="ECO:0000313" key="7">
    <source>
        <dbReference type="EMBL" id="MYM19933.1"/>
    </source>
</evidence>
<dbReference type="CDD" id="cd16914">
    <property type="entry name" value="EcfT"/>
    <property type="match status" value="1"/>
</dbReference>
<evidence type="ECO:0000256" key="1">
    <source>
        <dbReference type="ARBA" id="ARBA00004141"/>
    </source>
</evidence>
<evidence type="ECO:0000256" key="6">
    <source>
        <dbReference type="SAM" id="Phobius"/>
    </source>
</evidence>
<feature type="transmembrane region" description="Helical" evidence="6">
    <location>
        <begin position="249"/>
        <end position="275"/>
    </location>
</feature>
<dbReference type="PANTHER" id="PTHR34857:SF2">
    <property type="entry name" value="SLL0384 PROTEIN"/>
    <property type="match status" value="1"/>
</dbReference>
<dbReference type="InterPro" id="IPR003339">
    <property type="entry name" value="ABC/ECF_trnsptr_transmembrane"/>
</dbReference>
<gene>
    <name evidence="7" type="ORF">GSY69_08120</name>
</gene>
<keyword evidence="8" id="KW-1185">Reference proteome</keyword>
<evidence type="ECO:0000256" key="5">
    <source>
        <dbReference type="ARBA" id="ARBA00023136"/>
    </source>
</evidence>
<reference evidence="7 8" key="1">
    <citation type="submission" date="2020-01" db="EMBL/GenBank/DDBJ databases">
        <authorList>
            <person name="Deng T."/>
        </authorList>
    </citation>
    <scope>NUCLEOTIDE SEQUENCE [LARGE SCALE GENOMIC DNA]</scope>
    <source>
        <strain evidence="7 8">5221</strain>
    </source>
</reference>
<dbReference type="Proteomes" id="UP000469215">
    <property type="component" value="Unassembled WGS sequence"/>
</dbReference>
<comment type="subcellular location">
    <subcellularLocation>
        <location evidence="1">Membrane</location>
        <topology evidence="1">Multi-pass membrane protein</topology>
    </subcellularLocation>
</comment>
<dbReference type="AlphaFoldDB" id="A0A6N9H7J0"/>
<dbReference type="RefSeq" id="WP_160953357.1">
    <property type="nucleotide sequence ID" value="NZ_WWEQ01000029.1"/>
</dbReference>
<dbReference type="InterPro" id="IPR051611">
    <property type="entry name" value="ECF_transporter_component"/>
</dbReference>
<keyword evidence="2" id="KW-1003">Cell membrane</keyword>
<dbReference type="Pfam" id="PF02361">
    <property type="entry name" value="CbiQ"/>
    <property type="match status" value="1"/>
</dbReference>
<accession>A0A6N9H7J0</accession>
<protein>
    <submittedName>
        <fullName evidence="7">Energy-coupling factor transporter transmembrane protein EcfT</fullName>
    </submittedName>
</protein>
<name>A0A6N9H7J0_9MICO</name>
<comment type="caution">
    <text evidence="7">The sequence shown here is derived from an EMBL/GenBank/DDBJ whole genome shotgun (WGS) entry which is preliminary data.</text>
</comment>
<feature type="transmembrane region" description="Helical" evidence="6">
    <location>
        <begin position="37"/>
        <end position="69"/>
    </location>
</feature>
<organism evidence="7 8">
    <name type="scientific">Brevibacterium rongguiense</name>
    <dbReference type="NCBI Taxonomy" id="2695267"/>
    <lineage>
        <taxon>Bacteria</taxon>
        <taxon>Bacillati</taxon>
        <taxon>Actinomycetota</taxon>
        <taxon>Actinomycetes</taxon>
        <taxon>Micrococcales</taxon>
        <taxon>Brevibacteriaceae</taxon>
        <taxon>Brevibacterium</taxon>
    </lineage>
</organism>
<dbReference type="GO" id="GO:0005886">
    <property type="term" value="C:plasma membrane"/>
    <property type="evidence" value="ECO:0007669"/>
    <property type="project" value="UniProtKB-ARBA"/>
</dbReference>
<evidence type="ECO:0000256" key="3">
    <source>
        <dbReference type="ARBA" id="ARBA00022692"/>
    </source>
</evidence>
<evidence type="ECO:0000256" key="2">
    <source>
        <dbReference type="ARBA" id="ARBA00022475"/>
    </source>
</evidence>
<sequence length="277" mass="28572">MSDIVIRSEPAAAPPVAALLPVARRTWVTRSNPVGKIIAMAVLTFGVVLSIDIVSASLMLALIALTAPLAGVRAAVLARRLWFIPLIALGAGYGTALLSEKSGTVLLQLGPVVFSTGSLLAGLAVALRTIDLVLPCVLLAASIDSTELADSLVQICRLPERFVLASLAASRLVGLFAAELATLQMARRARGVGGAGPFAKLAAFFPVSFALLVQAIRRGTRLAMAMEGRAFGTAGRTWSRTSRLGGRDAVLIVCSAAMAAAAITAAVATGAWNLIFT</sequence>
<feature type="transmembrane region" description="Helical" evidence="6">
    <location>
        <begin position="198"/>
        <end position="216"/>
    </location>
</feature>
<feature type="transmembrane region" description="Helical" evidence="6">
    <location>
        <begin position="81"/>
        <end position="99"/>
    </location>
</feature>
<evidence type="ECO:0000313" key="8">
    <source>
        <dbReference type="Proteomes" id="UP000469215"/>
    </source>
</evidence>
<keyword evidence="5 6" id="KW-0472">Membrane</keyword>
<evidence type="ECO:0000256" key="4">
    <source>
        <dbReference type="ARBA" id="ARBA00022989"/>
    </source>
</evidence>
<proteinExistence type="predicted"/>
<keyword evidence="4 6" id="KW-1133">Transmembrane helix</keyword>
<dbReference type="EMBL" id="WWEQ01000029">
    <property type="protein sequence ID" value="MYM19933.1"/>
    <property type="molecule type" value="Genomic_DNA"/>
</dbReference>
<keyword evidence="3 6" id="KW-0812">Transmembrane</keyword>